<gene>
    <name evidence="1" type="ORF">SO802_021323</name>
</gene>
<dbReference type="AlphaFoldDB" id="A0AAW2CGJ8"/>
<proteinExistence type="predicted"/>
<reference evidence="1 2" key="1">
    <citation type="submission" date="2024-01" db="EMBL/GenBank/DDBJ databases">
        <title>A telomere-to-telomere, gap-free genome of sweet tea (Lithocarpus litseifolius).</title>
        <authorList>
            <person name="Zhou J."/>
        </authorList>
    </citation>
    <scope>NUCLEOTIDE SEQUENCE [LARGE SCALE GENOMIC DNA]</scope>
    <source>
        <strain evidence="1">Zhou-2022a</strain>
        <tissue evidence="1">Leaf</tissue>
    </source>
</reference>
<evidence type="ECO:0000313" key="2">
    <source>
        <dbReference type="Proteomes" id="UP001459277"/>
    </source>
</evidence>
<protein>
    <submittedName>
        <fullName evidence="1">Uncharacterized protein</fullName>
    </submittedName>
</protein>
<evidence type="ECO:0000313" key="1">
    <source>
        <dbReference type="EMBL" id="KAK9996637.1"/>
    </source>
</evidence>
<organism evidence="1 2">
    <name type="scientific">Lithocarpus litseifolius</name>
    <dbReference type="NCBI Taxonomy" id="425828"/>
    <lineage>
        <taxon>Eukaryota</taxon>
        <taxon>Viridiplantae</taxon>
        <taxon>Streptophyta</taxon>
        <taxon>Embryophyta</taxon>
        <taxon>Tracheophyta</taxon>
        <taxon>Spermatophyta</taxon>
        <taxon>Magnoliopsida</taxon>
        <taxon>eudicotyledons</taxon>
        <taxon>Gunneridae</taxon>
        <taxon>Pentapetalae</taxon>
        <taxon>rosids</taxon>
        <taxon>fabids</taxon>
        <taxon>Fagales</taxon>
        <taxon>Fagaceae</taxon>
        <taxon>Lithocarpus</taxon>
    </lineage>
</organism>
<keyword evidence="2" id="KW-1185">Reference proteome</keyword>
<sequence length="102" mass="10963">MQLGAGSKAGHNQGSQTIIHALARETPAPISIQQIIAGSKTWLTTFTSWATSFTRRNSNVVDHLTAKHAKDITDCTIWVEDTPPIIVSQILSDVISLGTTHG</sequence>
<dbReference type="EMBL" id="JAZDWU010000007">
    <property type="protein sequence ID" value="KAK9996637.1"/>
    <property type="molecule type" value="Genomic_DNA"/>
</dbReference>
<accession>A0AAW2CGJ8</accession>
<comment type="caution">
    <text evidence="1">The sequence shown here is derived from an EMBL/GenBank/DDBJ whole genome shotgun (WGS) entry which is preliminary data.</text>
</comment>
<dbReference type="Proteomes" id="UP001459277">
    <property type="component" value="Unassembled WGS sequence"/>
</dbReference>
<name>A0AAW2CGJ8_9ROSI</name>